<keyword evidence="5" id="KW-0067">ATP-binding</keyword>
<keyword evidence="3 9" id="KW-0812">Transmembrane</keyword>
<dbReference type="InterPro" id="IPR004346">
    <property type="entry name" value="CagE_TrbE_VirB"/>
</dbReference>
<dbReference type="SUPFAM" id="SSF52540">
    <property type="entry name" value="P-loop containing nucleoside triphosphate hydrolases"/>
    <property type="match status" value="1"/>
</dbReference>
<feature type="transmembrane region" description="Helical" evidence="9">
    <location>
        <begin position="16"/>
        <end position="37"/>
    </location>
</feature>
<evidence type="ECO:0000256" key="1">
    <source>
        <dbReference type="ARBA" id="ARBA00004370"/>
    </source>
</evidence>
<dbReference type="InterPro" id="IPR051162">
    <property type="entry name" value="T4SS_component"/>
</dbReference>
<dbReference type="Pfam" id="PF03135">
    <property type="entry name" value="CagE_TrbE_VirB"/>
    <property type="match status" value="1"/>
</dbReference>
<protein>
    <submittedName>
        <fullName evidence="12">VirB4 family type IV secretion/conjugal transfer ATPase</fullName>
    </submittedName>
</protein>
<comment type="subcellular location">
    <subcellularLocation>
        <location evidence="1">Membrane</location>
    </subcellularLocation>
</comment>
<name>A0A7U8AQW5_CAMLA</name>
<accession>A0A7U8AQW5</accession>
<comment type="caution">
    <text evidence="12">The sequence shown here is derived from an EMBL/GenBank/DDBJ whole genome shotgun (WGS) entry which is preliminary data.</text>
</comment>
<keyword evidence="4" id="KW-0547">Nucleotide-binding</keyword>
<evidence type="ECO:0000256" key="2">
    <source>
        <dbReference type="ARBA" id="ARBA00006512"/>
    </source>
</evidence>
<dbReference type="Gene3D" id="1.10.8.730">
    <property type="match status" value="1"/>
</dbReference>
<evidence type="ECO:0000256" key="3">
    <source>
        <dbReference type="ARBA" id="ARBA00022692"/>
    </source>
</evidence>
<dbReference type="GO" id="GO:0016020">
    <property type="term" value="C:membrane"/>
    <property type="evidence" value="ECO:0007669"/>
    <property type="project" value="UniProtKB-SubCell"/>
</dbReference>
<dbReference type="PANTHER" id="PTHR30121">
    <property type="entry name" value="UNCHARACTERIZED PROTEIN YJGR-RELATED"/>
    <property type="match status" value="1"/>
</dbReference>
<dbReference type="Pfam" id="PF19044">
    <property type="entry name" value="P-loop_TraG"/>
    <property type="match status" value="1"/>
</dbReference>
<evidence type="ECO:0000313" key="13">
    <source>
        <dbReference type="Proteomes" id="UP000533324"/>
    </source>
</evidence>
<evidence type="ECO:0000256" key="5">
    <source>
        <dbReference type="ARBA" id="ARBA00022840"/>
    </source>
</evidence>
<reference evidence="12 13" key="1">
    <citation type="submission" date="2018-05" db="EMBL/GenBank/DDBJ databases">
        <authorList>
            <consortium name="PulseNet: The National Subtyping Network for Foodborne Disease Surveillance"/>
            <person name="Tarr C.L."/>
            <person name="Trees E."/>
            <person name="Katz L.S."/>
            <person name="Carleton-Romer H.A."/>
            <person name="Stroika S."/>
            <person name="Kucerova Z."/>
            <person name="Roache K.F."/>
            <person name="Sabol A.L."/>
            <person name="Besser J."/>
            <person name="Gerner-Smidt P."/>
        </authorList>
    </citation>
    <scope>NUCLEOTIDE SEQUENCE [LARGE SCALE GENOMIC DNA]</scope>
    <source>
        <strain evidence="12 13">1988D-2602</strain>
    </source>
</reference>
<feature type="domain" description="TraG P-loop" evidence="11">
    <location>
        <begin position="548"/>
        <end position="829"/>
    </location>
</feature>
<evidence type="ECO:0000256" key="8">
    <source>
        <dbReference type="ARBA" id="ARBA00023136"/>
    </source>
</evidence>
<dbReference type="InterPro" id="IPR027417">
    <property type="entry name" value="P-loop_NTPase"/>
</dbReference>
<dbReference type="InterPro" id="IPR018145">
    <property type="entry name" value="CagE_TrbE_VirB_cntrl_dom"/>
</dbReference>
<dbReference type="InterPro" id="IPR043964">
    <property type="entry name" value="P-loop_TraG"/>
</dbReference>
<dbReference type="Pfam" id="PF05101">
    <property type="entry name" value="VirB3"/>
    <property type="match status" value="1"/>
</dbReference>
<dbReference type="Proteomes" id="UP000533324">
    <property type="component" value="Unassembled WGS sequence"/>
</dbReference>
<dbReference type="GO" id="GO:0005524">
    <property type="term" value="F:ATP binding"/>
    <property type="evidence" value="ECO:0007669"/>
    <property type="project" value="UniProtKB-KW"/>
</dbReference>
<keyword evidence="6 9" id="KW-1133">Transmembrane helix</keyword>
<gene>
    <name evidence="12" type="ORF">A0Y59_07360</name>
</gene>
<dbReference type="NCBIfam" id="TIGR00929">
    <property type="entry name" value="VirB4_CagE"/>
    <property type="match status" value="1"/>
</dbReference>
<evidence type="ECO:0000256" key="7">
    <source>
        <dbReference type="ARBA" id="ARBA00023026"/>
    </source>
</evidence>
<dbReference type="EMBL" id="AABVCV010000014">
    <property type="protein sequence ID" value="EAJ1254984.1"/>
    <property type="molecule type" value="Genomic_DNA"/>
</dbReference>
<proteinExistence type="inferred from homology"/>
<evidence type="ECO:0000256" key="4">
    <source>
        <dbReference type="ARBA" id="ARBA00022741"/>
    </source>
</evidence>
<dbReference type="InterPro" id="IPR007792">
    <property type="entry name" value="T4SS_VirB3/TrbD/AvhB"/>
</dbReference>
<sequence length="924" mass="106995">MNNYFDPLFKGLTRPALLFGVPLVPFIINILGFILIAVYTQQFFLLIFGVISYFIMKAMTKKDEQMFRLFFLKTKFISNFLSRKYHKAKTFNSVSYKRLPTNNDFPKLSIFPLHAEPSLEKLIPYSSLLTDSIVITKEHMLISTFFIEGIEFECESDENLIFKKNLLNMMIMSFSNEPIAFYFHNVRFKLHEFLDSHFENSFLKEIDEKYHKSFDKKSFQQNSLYLTLVYKPLKSNIDLKTFNKLNYKSKAKEISNFVLKFQEYLGKLEANIKDFKPKILSVYKKNNIKYSEQLEFYNYLIGGKFNPVVVCDTPIYQYLTGTLKNIQFNHDMIQLNYNDDTKRFARIIEIKDYSNETFSGILDSLMYLDVDYTITQTFVPLSKYDSKSALNKQINQLISSEDDGVSQIEQLNLALDDLISNVISFGNYHFSICVFGDSIDECKKNTNKVITSLNSLGFTSTLANIALPASYFSQFPSNFAIRPRVHMISSLNFSSLVALHNFLMGKKEKNCWGDAVTILKTPNKQPYFLNFHKSDGKNKDEFGDLNLANTLILGQSGGGKTVFMNFIINQMIKYANKDSFPANIPEDKKKFTAVFLDKDKGALGNILCAGGRYISIKNGKPTGFNPFMVETNEENLRFLKQLIKLCVTRNGEILNTKEEKQINEAVNTLMFQFEISERKYPISLLLENITDDFNDNNSLKSRLSLFQKGKQFGWVFDNEYDNLDFPDDINLFGIDGTEFLDEKDVSALISYFILWRVMNLADGRRLCIDIDEAWKWLENDIVAEEVKNKFKTIRKQNGFLRLATQSIEDFLKLKIANTLVEQSATKIFLPNPLAKEDEYLRLGLSKDEFLIVKNFAPHKRQFLVKRQDEAVVCSLDLSSLGKENLKILSTGTSYIEKIENIFNQKNKTLEEKINELKTFYKEEQ</sequence>
<evidence type="ECO:0000256" key="6">
    <source>
        <dbReference type="ARBA" id="ARBA00022989"/>
    </source>
</evidence>
<comment type="similarity">
    <text evidence="2">Belongs to the TrbE/VirB4 family.</text>
</comment>
<dbReference type="AlphaFoldDB" id="A0A7U8AQW5"/>
<keyword evidence="8 9" id="KW-0472">Membrane</keyword>
<feature type="domain" description="CagE TrbE VirB component of type IV transporter system central" evidence="10">
    <location>
        <begin position="279"/>
        <end position="484"/>
    </location>
</feature>
<evidence type="ECO:0000259" key="11">
    <source>
        <dbReference type="Pfam" id="PF19044"/>
    </source>
</evidence>
<feature type="transmembrane region" description="Helical" evidence="9">
    <location>
        <begin position="43"/>
        <end position="60"/>
    </location>
</feature>
<evidence type="ECO:0000256" key="9">
    <source>
        <dbReference type="SAM" id="Phobius"/>
    </source>
</evidence>
<evidence type="ECO:0000313" key="12">
    <source>
        <dbReference type="EMBL" id="EAJ1254984.1"/>
    </source>
</evidence>
<organism evidence="12 13">
    <name type="scientific">Campylobacter lari</name>
    <dbReference type="NCBI Taxonomy" id="201"/>
    <lineage>
        <taxon>Bacteria</taxon>
        <taxon>Pseudomonadati</taxon>
        <taxon>Campylobacterota</taxon>
        <taxon>Epsilonproteobacteria</taxon>
        <taxon>Campylobacterales</taxon>
        <taxon>Campylobacteraceae</taxon>
        <taxon>Campylobacter</taxon>
    </lineage>
</organism>
<keyword evidence="7" id="KW-0843">Virulence</keyword>
<evidence type="ECO:0000259" key="10">
    <source>
        <dbReference type="Pfam" id="PF03135"/>
    </source>
</evidence>
<dbReference type="PANTHER" id="PTHR30121:SF12">
    <property type="entry name" value="TYPE IV SECRETION SYSTEM PROTEIN CAGE"/>
    <property type="match status" value="1"/>
</dbReference>
<dbReference type="Gene3D" id="3.40.50.300">
    <property type="entry name" value="P-loop containing nucleotide triphosphate hydrolases"/>
    <property type="match status" value="1"/>
</dbReference>